<protein>
    <submittedName>
        <fullName evidence="1">Uncharacterized protein</fullName>
    </submittedName>
</protein>
<sequence length="523" mass="57058">MLHSFAFISAILSASSLATAESMAFFRSTGSGCPAHYTEWASVPHAPFSAGPLRIPSMRPPPECRTFTSPAVEAALSRISAQITDPDIRQLFINIMPNTLDTAIAWHTSGTTDSADYPYTFVITGDINAQWTRDSTNQLLPLLPYAKDDARLNALIAGLVNMQAEQIAAYPFANAYKPPARSGLVPGENSWAKGDSVHPPFDLRTVFEAKFEIDSLAAFFKLSTAFWRQQQQTPNDLLDMDIWHHAVTAAVELLEKLQVPTFDADQRLMNATVRFLRTANSPTESSFGGGRGNPIRHTGMVRTLFRPSDDSVIFPFLVPANAMLAVELGALADMLDQTGDAAISSRSRHLANEITHGIYAFGTVEHPKYGKVFAYEVDGYGSHLLMDDANVPSLLALPYLGFVNAMDPIYQNTHSMVLSLDNPWYFSNGTSGSLSGIGSPHTGFRRVWPMSVAIQALTSDNQQEIANAVHMLAASTAGLGLMHESIDIDSVDGKSFTRPWFAWCNGVVSELITHIVAQYPGLL</sequence>
<accession>A0ACC1LQE2</accession>
<name>A0ACC1LQE2_9FUNG</name>
<dbReference type="Proteomes" id="UP001140096">
    <property type="component" value="Unassembled WGS sequence"/>
</dbReference>
<reference evidence="1" key="1">
    <citation type="submission" date="2022-07" db="EMBL/GenBank/DDBJ databases">
        <title>Phylogenomic reconstructions and comparative analyses of Kickxellomycotina fungi.</title>
        <authorList>
            <person name="Reynolds N.K."/>
            <person name="Stajich J.E."/>
            <person name="Barry K."/>
            <person name="Grigoriev I.V."/>
            <person name="Crous P."/>
            <person name="Smith M.E."/>
        </authorList>
    </citation>
    <scope>NUCLEOTIDE SEQUENCE</scope>
    <source>
        <strain evidence="1">CBS 102833</strain>
    </source>
</reference>
<dbReference type="EMBL" id="JANBUP010000133">
    <property type="protein sequence ID" value="KAJ2812924.1"/>
    <property type="molecule type" value="Genomic_DNA"/>
</dbReference>
<organism evidence="1 2">
    <name type="scientific">Coemansia furcata</name>
    <dbReference type="NCBI Taxonomy" id="417177"/>
    <lineage>
        <taxon>Eukaryota</taxon>
        <taxon>Fungi</taxon>
        <taxon>Fungi incertae sedis</taxon>
        <taxon>Zoopagomycota</taxon>
        <taxon>Kickxellomycotina</taxon>
        <taxon>Kickxellomycetes</taxon>
        <taxon>Kickxellales</taxon>
        <taxon>Kickxellaceae</taxon>
        <taxon>Coemansia</taxon>
    </lineage>
</organism>
<evidence type="ECO:0000313" key="2">
    <source>
        <dbReference type="Proteomes" id="UP001140096"/>
    </source>
</evidence>
<gene>
    <name evidence="1" type="ORF">H4S07_001051</name>
</gene>
<keyword evidence="2" id="KW-1185">Reference proteome</keyword>
<evidence type="ECO:0000313" key="1">
    <source>
        <dbReference type="EMBL" id="KAJ2812924.1"/>
    </source>
</evidence>
<comment type="caution">
    <text evidence="1">The sequence shown here is derived from an EMBL/GenBank/DDBJ whole genome shotgun (WGS) entry which is preliminary data.</text>
</comment>
<proteinExistence type="predicted"/>